<keyword evidence="2" id="KW-1185">Reference proteome</keyword>
<name>A0A2N9VT91_9HYPH</name>
<organism evidence="1 2">
    <name type="scientific">Phyllobacterium zundukense</name>
    <dbReference type="NCBI Taxonomy" id="1867719"/>
    <lineage>
        <taxon>Bacteria</taxon>
        <taxon>Pseudomonadati</taxon>
        <taxon>Pseudomonadota</taxon>
        <taxon>Alphaproteobacteria</taxon>
        <taxon>Hyphomicrobiales</taxon>
        <taxon>Phyllobacteriaceae</taxon>
        <taxon>Phyllobacterium</taxon>
    </lineage>
</organism>
<dbReference type="KEGG" id="pht:BLM14_18325"/>
<accession>A0A2N9VT91</accession>
<reference evidence="2" key="1">
    <citation type="journal article" date="2017" name="Int J Environ Stud">
        <title>Does the Miocene-Pliocene relict legume Oxytropis triphylla form nitrogen-fixing nodules with a combination of bacterial strains?</title>
        <authorList>
            <person name="Safronova V."/>
            <person name="Belimov A."/>
            <person name="Sazanova A."/>
            <person name="Kuznetsova I."/>
            <person name="Popova J."/>
            <person name="Andronov E."/>
            <person name="Verkhozina A."/>
            <person name="Tikhonovich I."/>
        </authorList>
    </citation>
    <scope>NUCLEOTIDE SEQUENCE [LARGE SCALE GENOMIC DNA]</scope>
    <source>
        <strain evidence="2">Tri-38</strain>
    </source>
</reference>
<protein>
    <submittedName>
        <fullName evidence="1">Uncharacterized protein</fullName>
    </submittedName>
</protein>
<sequence length="95" mass="10738">MNTRTGSINDQDDLTAALRRYPACSLQIQQLYVGDETFRELCSDLVAAERAIKTMEELPDPIRTERRAEFAEMANRLAGEIEKAISQRGVVPLRL</sequence>
<comment type="caution">
    <text evidence="1">The sequence shown here is derived from an EMBL/GenBank/DDBJ whole genome shotgun (WGS) entry which is preliminary data.</text>
</comment>
<dbReference type="OrthoDB" id="8085777at2"/>
<evidence type="ECO:0000313" key="1">
    <source>
        <dbReference type="EMBL" id="PIO42709.1"/>
    </source>
</evidence>
<evidence type="ECO:0000313" key="2">
    <source>
        <dbReference type="Proteomes" id="UP000232163"/>
    </source>
</evidence>
<dbReference type="RefSeq" id="WP_100000743.1">
    <property type="nucleotide sequence ID" value="NZ_CP017940.1"/>
</dbReference>
<dbReference type="EMBL" id="MZMT01000049">
    <property type="protein sequence ID" value="PIO42709.1"/>
    <property type="molecule type" value="Genomic_DNA"/>
</dbReference>
<dbReference type="AlphaFoldDB" id="A0A2N9VT91"/>
<gene>
    <name evidence="1" type="ORF">B5P45_19760</name>
</gene>
<dbReference type="Proteomes" id="UP000232163">
    <property type="component" value="Unassembled WGS sequence"/>
</dbReference>
<proteinExistence type="predicted"/>